<dbReference type="RefSeq" id="WP_248826381.1">
    <property type="nucleotide sequence ID" value="NZ_JALKFT010000030.1"/>
</dbReference>
<feature type="signal peptide" evidence="1">
    <location>
        <begin position="1"/>
        <end position="18"/>
    </location>
</feature>
<accession>A0ABT0K3B9</accession>
<name>A0ABT0K3B9_9ACTN</name>
<protein>
    <submittedName>
        <fullName evidence="2">FxLYD domain-containing protein</fullName>
    </submittedName>
</protein>
<dbReference type="Proteomes" id="UP001201873">
    <property type="component" value="Unassembled WGS sequence"/>
</dbReference>
<feature type="chain" id="PRO_5045720094" evidence="1">
    <location>
        <begin position="19"/>
        <end position="231"/>
    </location>
</feature>
<keyword evidence="1" id="KW-0732">Signal</keyword>
<dbReference type="EMBL" id="JALKFT010000030">
    <property type="protein sequence ID" value="MCK9878254.1"/>
    <property type="molecule type" value="Genomic_DNA"/>
</dbReference>
<dbReference type="NCBIfam" id="NF038353">
    <property type="entry name" value="FxLYD_dom"/>
    <property type="match status" value="1"/>
</dbReference>
<reference evidence="2 3" key="1">
    <citation type="submission" date="2022-04" db="EMBL/GenBank/DDBJ databases">
        <title>Genome diversity in the genus Frankia.</title>
        <authorList>
            <person name="Carlos-Shanley C."/>
            <person name="Hahn D."/>
        </authorList>
    </citation>
    <scope>NUCLEOTIDE SEQUENCE [LARGE SCALE GENOMIC DNA]</scope>
    <source>
        <strain evidence="2 3">Ag45/Mut15</strain>
    </source>
</reference>
<evidence type="ECO:0000313" key="2">
    <source>
        <dbReference type="EMBL" id="MCK9878254.1"/>
    </source>
</evidence>
<evidence type="ECO:0000256" key="1">
    <source>
        <dbReference type="SAM" id="SignalP"/>
    </source>
</evidence>
<dbReference type="InterPro" id="IPR047676">
    <property type="entry name" value="FxLYD_dom"/>
</dbReference>
<gene>
    <name evidence="2" type="ORF">MXD59_21195</name>
</gene>
<sequence>MAATVMALAAACAGGNSASPGSTAPGRQIEADGGLVTGASGFGISRSPGTGMPDYVWATTMVTNRSDQITGLTASFGLYDRAGRVIGQSDTSAPILRAGAQIPVGTIVEVPAGSDVDKIVATVSPLVNLSEKDQHPESVFTTQGVHLQADPTSGAAQVLGEVVSHYQQPVKQVYVSVICYDQANRIIGGGEHYVDAINPGQQVAFSSDSLTVTGAPTRCDAYATLSGASAS</sequence>
<comment type="caution">
    <text evidence="2">The sequence shown here is derived from an EMBL/GenBank/DDBJ whole genome shotgun (WGS) entry which is preliminary data.</text>
</comment>
<evidence type="ECO:0000313" key="3">
    <source>
        <dbReference type="Proteomes" id="UP001201873"/>
    </source>
</evidence>
<organism evidence="2 3">
    <name type="scientific">Frankia umida</name>
    <dbReference type="NCBI Taxonomy" id="573489"/>
    <lineage>
        <taxon>Bacteria</taxon>
        <taxon>Bacillati</taxon>
        <taxon>Actinomycetota</taxon>
        <taxon>Actinomycetes</taxon>
        <taxon>Frankiales</taxon>
        <taxon>Frankiaceae</taxon>
        <taxon>Frankia</taxon>
    </lineage>
</organism>
<keyword evidence="3" id="KW-1185">Reference proteome</keyword>
<proteinExistence type="predicted"/>